<dbReference type="EMBL" id="QBIY01011903">
    <property type="protein sequence ID" value="RXN28181.1"/>
    <property type="molecule type" value="Genomic_DNA"/>
</dbReference>
<accession>A0A498N5U3</accession>
<evidence type="ECO:0000313" key="3">
    <source>
        <dbReference type="Proteomes" id="UP000290572"/>
    </source>
</evidence>
<reference evidence="2 3" key="1">
    <citation type="submission" date="2018-03" db="EMBL/GenBank/DDBJ databases">
        <title>Draft genome sequence of Rohu Carp (Labeo rohita).</title>
        <authorList>
            <person name="Das P."/>
            <person name="Kushwaha B."/>
            <person name="Joshi C.G."/>
            <person name="Kumar D."/>
            <person name="Nagpure N.S."/>
            <person name="Sahoo L."/>
            <person name="Das S.P."/>
            <person name="Bit A."/>
            <person name="Patnaik S."/>
            <person name="Meher P.K."/>
            <person name="Jayasankar P."/>
            <person name="Koringa P.G."/>
            <person name="Patel N.V."/>
            <person name="Hinsu A.T."/>
            <person name="Kumar R."/>
            <person name="Pandey M."/>
            <person name="Agarwal S."/>
            <person name="Srivastava S."/>
            <person name="Singh M."/>
            <person name="Iquebal M.A."/>
            <person name="Jaiswal S."/>
            <person name="Angadi U.B."/>
            <person name="Kumar N."/>
            <person name="Raza M."/>
            <person name="Shah T.M."/>
            <person name="Rai A."/>
            <person name="Jena J.K."/>
        </authorList>
    </citation>
    <scope>NUCLEOTIDE SEQUENCE [LARGE SCALE GENOMIC DNA]</scope>
    <source>
        <strain evidence="2">DASCIFA01</strain>
        <tissue evidence="2">Testis</tissue>
    </source>
</reference>
<sequence length="211" mass="22985">MAKDKLHTEKNSAEESLKNYKAALEQAEKNLESAKYALKVHQDRKSSGEGVTTTGAALLALPVIGWIAGPIMICEGARVTNEASKDIRVAEDELKKNESQVNESSMKVSNYRSRISSIQNEIEETDKEKVADFSEAAGNAKFMPPLAVVMANTTIIQTCPSASTSNIVNHRNIVNLPEDPALFIKCLDTGHISSRQTDQRDENGNSCYNGG</sequence>
<gene>
    <name evidence="2" type="ORF">ROHU_019507</name>
</gene>
<proteinExistence type="predicted"/>
<feature type="coiled-coil region" evidence="1">
    <location>
        <begin position="3"/>
        <end position="44"/>
    </location>
</feature>
<name>A0A498N5U3_LABRO</name>
<comment type="caution">
    <text evidence="2">The sequence shown here is derived from an EMBL/GenBank/DDBJ whole genome shotgun (WGS) entry which is preliminary data.</text>
</comment>
<protein>
    <submittedName>
        <fullName evidence="2">Uncharacterized protein</fullName>
    </submittedName>
</protein>
<dbReference type="AlphaFoldDB" id="A0A498N5U3"/>
<organism evidence="2 3">
    <name type="scientific">Labeo rohita</name>
    <name type="common">Indian major carp</name>
    <name type="synonym">Cyprinus rohita</name>
    <dbReference type="NCBI Taxonomy" id="84645"/>
    <lineage>
        <taxon>Eukaryota</taxon>
        <taxon>Metazoa</taxon>
        <taxon>Chordata</taxon>
        <taxon>Craniata</taxon>
        <taxon>Vertebrata</taxon>
        <taxon>Euteleostomi</taxon>
        <taxon>Actinopterygii</taxon>
        <taxon>Neopterygii</taxon>
        <taxon>Teleostei</taxon>
        <taxon>Ostariophysi</taxon>
        <taxon>Cypriniformes</taxon>
        <taxon>Cyprinidae</taxon>
        <taxon>Labeoninae</taxon>
        <taxon>Labeonini</taxon>
        <taxon>Labeo</taxon>
    </lineage>
</organism>
<dbReference type="Gene3D" id="1.20.1170.10">
    <property type="match status" value="1"/>
</dbReference>
<dbReference type="Proteomes" id="UP000290572">
    <property type="component" value="Unassembled WGS sequence"/>
</dbReference>
<evidence type="ECO:0000256" key="1">
    <source>
        <dbReference type="SAM" id="Coils"/>
    </source>
</evidence>
<feature type="coiled-coil region" evidence="1">
    <location>
        <begin position="80"/>
        <end position="128"/>
    </location>
</feature>
<keyword evidence="1" id="KW-0175">Coiled coil</keyword>
<evidence type="ECO:0000313" key="2">
    <source>
        <dbReference type="EMBL" id="RXN28181.1"/>
    </source>
</evidence>
<keyword evidence="3" id="KW-1185">Reference proteome</keyword>